<reference evidence="11" key="1">
    <citation type="submission" date="2011-05" db="EMBL/GenBank/DDBJ databases">
        <title>The genome sequence of Vittaforma corneae strain ATCC 50505.</title>
        <authorList>
            <consortium name="The Broad Institute Genome Sequencing Platform"/>
            <person name="Cuomo C."/>
            <person name="Didier E."/>
            <person name="Bowers L."/>
            <person name="Young S.K."/>
            <person name="Zeng Q."/>
            <person name="Gargeya S."/>
            <person name="Fitzgerald M."/>
            <person name="Haas B."/>
            <person name="Abouelleil A."/>
            <person name="Alvarado L."/>
            <person name="Arachchi H.M."/>
            <person name="Berlin A."/>
            <person name="Chapman S.B."/>
            <person name="Gearin G."/>
            <person name="Goldberg J."/>
            <person name="Griggs A."/>
            <person name="Gujja S."/>
            <person name="Hansen M."/>
            <person name="Heiman D."/>
            <person name="Howarth C."/>
            <person name="Larimer J."/>
            <person name="Lui A."/>
            <person name="MacDonald P.J.P."/>
            <person name="McCowen C."/>
            <person name="Montmayeur A."/>
            <person name="Murphy C."/>
            <person name="Neiman D."/>
            <person name="Pearson M."/>
            <person name="Priest M."/>
            <person name="Roberts A."/>
            <person name="Saif S."/>
            <person name="Shea T."/>
            <person name="Sisk P."/>
            <person name="Stolte C."/>
            <person name="Sykes S."/>
            <person name="Wortman J."/>
            <person name="Nusbaum C."/>
            <person name="Birren B."/>
        </authorList>
    </citation>
    <scope>NUCLEOTIDE SEQUENCE [LARGE SCALE GENOMIC DNA]</scope>
    <source>
        <strain evidence="11">ATCC 50505</strain>
    </source>
</reference>
<dbReference type="SMART" id="SM00382">
    <property type="entry name" value="AAA"/>
    <property type="match status" value="1"/>
</dbReference>
<dbReference type="RefSeq" id="XP_007604609.1">
    <property type="nucleotide sequence ID" value="XM_007604547.1"/>
</dbReference>
<keyword evidence="2" id="KW-0813">Transport</keyword>
<dbReference type="AlphaFoldDB" id="L2GLT6"/>
<evidence type="ECO:0000256" key="4">
    <source>
        <dbReference type="ARBA" id="ARBA00022741"/>
    </source>
</evidence>
<dbReference type="OMA" id="WWKQFWL"/>
<evidence type="ECO:0000313" key="10">
    <source>
        <dbReference type="EMBL" id="ELA41811.1"/>
    </source>
</evidence>
<dbReference type="InterPro" id="IPR003593">
    <property type="entry name" value="AAA+_ATPase"/>
</dbReference>
<dbReference type="GeneID" id="19881874"/>
<dbReference type="SUPFAM" id="SSF52540">
    <property type="entry name" value="P-loop containing nucleoside triphosphate hydrolases"/>
    <property type="match status" value="1"/>
</dbReference>
<dbReference type="InterPro" id="IPR003439">
    <property type="entry name" value="ABC_transporter-like_ATP-bd"/>
</dbReference>
<dbReference type="InParanoid" id="L2GLT6"/>
<evidence type="ECO:0000313" key="11">
    <source>
        <dbReference type="Proteomes" id="UP000011082"/>
    </source>
</evidence>
<dbReference type="GO" id="GO:0016887">
    <property type="term" value="F:ATP hydrolysis activity"/>
    <property type="evidence" value="ECO:0007669"/>
    <property type="project" value="InterPro"/>
</dbReference>
<keyword evidence="5" id="KW-0067">ATP-binding</keyword>
<dbReference type="GO" id="GO:0005524">
    <property type="term" value="F:ATP binding"/>
    <property type="evidence" value="ECO:0007669"/>
    <property type="project" value="UniProtKB-KW"/>
</dbReference>
<dbReference type="PANTHER" id="PTHR48041:SF139">
    <property type="entry name" value="PROTEIN SCARLET"/>
    <property type="match status" value="1"/>
</dbReference>
<keyword evidence="11" id="KW-1185">Reference proteome</keyword>
<feature type="transmembrane region" description="Helical" evidence="8">
    <location>
        <begin position="435"/>
        <end position="458"/>
    </location>
</feature>
<evidence type="ECO:0000256" key="5">
    <source>
        <dbReference type="ARBA" id="ARBA00022840"/>
    </source>
</evidence>
<dbReference type="PANTHER" id="PTHR48041">
    <property type="entry name" value="ABC TRANSPORTER G FAMILY MEMBER 28"/>
    <property type="match status" value="1"/>
</dbReference>
<comment type="subcellular location">
    <subcellularLocation>
        <location evidence="1">Membrane</location>
        <topology evidence="1">Multi-pass membrane protein</topology>
    </subcellularLocation>
</comment>
<feature type="transmembrane region" description="Helical" evidence="8">
    <location>
        <begin position="553"/>
        <end position="577"/>
    </location>
</feature>
<dbReference type="OrthoDB" id="2196280at2759"/>
<keyword evidence="7 8" id="KW-0472">Membrane</keyword>
<dbReference type="Pfam" id="PF00005">
    <property type="entry name" value="ABC_tran"/>
    <property type="match status" value="1"/>
</dbReference>
<evidence type="ECO:0000256" key="1">
    <source>
        <dbReference type="ARBA" id="ARBA00004141"/>
    </source>
</evidence>
<evidence type="ECO:0000256" key="7">
    <source>
        <dbReference type="ARBA" id="ARBA00023136"/>
    </source>
</evidence>
<feature type="transmembrane region" description="Helical" evidence="8">
    <location>
        <begin position="327"/>
        <end position="346"/>
    </location>
</feature>
<dbReference type="Pfam" id="PF01061">
    <property type="entry name" value="ABC2_membrane"/>
    <property type="match status" value="1"/>
</dbReference>
<dbReference type="Gene3D" id="3.40.50.300">
    <property type="entry name" value="P-loop containing nucleotide triphosphate hydrolases"/>
    <property type="match status" value="1"/>
</dbReference>
<dbReference type="GO" id="GO:0140359">
    <property type="term" value="F:ABC-type transporter activity"/>
    <property type="evidence" value="ECO:0007669"/>
    <property type="project" value="InterPro"/>
</dbReference>
<dbReference type="InterPro" id="IPR013525">
    <property type="entry name" value="ABC2_TM"/>
</dbReference>
<proteinExistence type="predicted"/>
<dbReference type="GO" id="GO:0016020">
    <property type="term" value="C:membrane"/>
    <property type="evidence" value="ECO:0007669"/>
    <property type="project" value="UniProtKB-SubCell"/>
</dbReference>
<dbReference type="InterPro" id="IPR027417">
    <property type="entry name" value="P-loop_NTPase"/>
</dbReference>
<dbReference type="Proteomes" id="UP000011082">
    <property type="component" value="Unassembled WGS sequence"/>
</dbReference>
<keyword evidence="3 8" id="KW-0812">Transmembrane</keyword>
<evidence type="ECO:0000256" key="6">
    <source>
        <dbReference type="ARBA" id="ARBA00022989"/>
    </source>
</evidence>
<dbReference type="VEuPathDB" id="MicrosporidiaDB:VICG_01163"/>
<feature type="domain" description="ABC transporter" evidence="9">
    <location>
        <begin position="9"/>
        <end position="242"/>
    </location>
</feature>
<feature type="transmembrane region" description="Helical" evidence="8">
    <location>
        <begin position="407"/>
        <end position="428"/>
    </location>
</feature>
<dbReference type="EMBL" id="JH370138">
    <property type="protein sequence ID" value="ELA41811.1"/>
    <property type="molecule type" value="Genomic_DNA"/>
</dbReference>
<keyword evidence="6 8" id="KW-1133">Transmembrane helix</keyword>
<accession>L2GLT6</accession>
<evidence type="ECO:0000256" key="3">
    <source>
        <dbReference type="ARBA" id="ARBA00022692"/>
    </source>
</evidence>
<dbReference type="Pfam" id="PF19055">
    <property type="entry name" value="ABC2_membrane_7"/>
    <property type="match status" value="1"/>
</dbReference>
<evidence type="ECO:0000256" key="8">
    <source>
        <dbReference type="SAM" id="Phobius"/>
    </source>
</evidence>
<dbReference type="HOGENOM" id="CLU_000604_57_6_1"/>
<evidence type="ECO:0000256" key="2">
    <source>
        <dbReference type="ARBA" id="ARBA00022448"/>
    </source>
</evidence>
<dbReference type="InterPro" id="IPR043926">
    <property type="entry name" value="ABCG_dom"/>
</dbReference>
<dbReference type="PROSITE" id="PS50893">
    <property type="entry name" value="ABC_TRANSPORTER_2"/>
    <property type="match status" value="1"/>
</dbReference>
<evidence type="ECO:0000259" key="9">
    <source>
        <dbReference type="PROSITE" id="PS50893"/>
    </source>
</evidence>
<feature type="transmembrane region" description="Helical" evidence="8">
    <location>
        <begin position="464"/>
        <end position="483"/>
    </location>
</feature>
<sequence length="599" mass="67189">MINELECEVTWNNLSLYTKKGKPILKNTSGQIGPKTLTAIIGPSGSGKTTLLDTISGRILSELKLVGEIKINGYNRNIETWPKIVSYVGQFFPAYEKQTVCETLTFVASIKLRNSGLAQLKVEELMSLLGLEESRDTLVKNLSGGERIRVSLGIEMLGNPPVLLLDEPVSGLDSFNALNILETARKIADIGKTVLITIHQPSYKMTQYFDKIIIMCEGSSIFDGPMQDCIKFFENCGFKLPENTNPTDFFLDVLAMDTKNEAAKRESMERIGKIRRGWNEIKVEPKISMVQPIRWTEERSSKFVFQKLYIRGITSYIRNTSYIFGRIFQRVFIGLIFSLTFLQLGVEGTNAFSFRGVIILYIQNELFGTSSPILNVFNEEKKIIDRERKSGLYTGYEAYWAKFAVEFSYALVFTVPYAISTYYIVGLITNFGTFVIFLLILLSVDIFAISFGLTIGAITSTTEASQIVGVSLNVFYLIYSGTVGNPRLIPSWLRWLCWLSPVYYAFSALCSNQINSLSSNSNSPKKSASESTGQFTIEGPQTFDSFGLNSLSITANVFVVLGYAFLYQIIGTIVLHYRTRNNLRESHRLCSDNGNAETI</sequence>
<keyword evidence="4" id="KW-0547">Nucleotide-binding</keyword>
<organism evidence="10 11">
    <name type="scientific">Vittaforma corneae (strain ATCC 50505)</name>
    <name type="common">Microsporidian parasite</name>
    <name type="synonym">Nosema corneum</name>
    <dbReference type="NCBI Taxonomy" id="993615"/>
    <lineage>
        <taxon>Eukaryota</taxon>
        <taxon>Fungi</taxon>
        <taxon>Fungi incertae sedis</taxon>
        <taxon>Microsporidia</taxon>
        <taxon>Nosematidae</taxon>
        <taxon>Vittaforma</taxon>
    </lineage>
</organism>
<dbReference type="STRING" id="993615.L2GLT6"/>
<name>L2GLT6_VITCO</name>
<dbReference type="InterPro" id="IPR050352">
    <property type="entry name" value="ABCG_transporters"/>
</dbReference>
<protein>
    <recommendedName>
        <fullName evidence="9">ABC transporter domain-containing protein</fullName>
    </recommendedName>
</protein>
<gene>
    <name evidence="10" type="ORF">VICG_01163</name>
</gene>